<evidence type="ECO:0000256" key="10">
    <source>
        <dbReference type="ARBA" id="ARBA00041080"/>
    </source>
</evidence>
<keyword evidence="5" id="KW-0969">Cilium</keyword>
<feature type="region of interest" description="Disordered" evidence="11">
    <location>
        <begin position="121"/>
        <end position="143"/>
    </location>
</feature>
<evidence type="ECO:0000256" key="11">
    <source>
        <dbReference type="SAM" id="MobiDB-lite"/>
    </source>
</evidence>
<organism evidence="12 13">
    <name type="scientific">Cystoisospora suis</name>
    <dbReference type="NCBI Taxonomy" id="483139"/>
    <lineage>
        <taxon>Eukaryota</taxon>
        <taxon>Sar</taxon>
        <taxon>Alveolata</taxon>
        <taxon>Apicomplexa</taxon>
        <taxon>Conoidasida</taxon>
        <taxon>Coccidia</taxon>
        <taxon>Eucoccidiorida</taxon>
        <taxon>Eimeriorina</taxon>
        <taxon>Sarcocystidae</taxon>
        <taxon>Cystoisospora</taxon>
    </lineage>
</organism>
<dbReference type="OrthoDB" id="329019at2759"/>
<evidence type="ECO:0000256" key="4">
    <source>
        <dbReference type="ARBA" id="ARBA00022846"/>
    </source>
</evidence>
<dbReference type="GO" id="GO:0035082">
    <property type="term" value="P:axoneme assembly"/>
    <property type="evidence" value="ECO:0007669"/>
    <property type="project" value="InterPro"/>
</dbReference>
<evidence type="ECO:0000256" key="8">
    <source>
        <dbReference type="ARBA" id="ARBA00037822"/>
    </source>
</evidence>
<evidence type="ECO:0000256" key="5">
    <source>
        <dbReference type="ARBA" id="ARBA00023069"/>
    </source>
</evidence>
<comment type="caution">
    <text evidence="12">The sequence shown here is derived from an EMBL/GenBank/DDBJ whole genome shotgun (WGS) entry which is preliminary data.</text>
</comment>
<dbReference type="GeneID" id="94425770"/>
<evidence type="ECO:0000256" key="6">
    <source>
        <dbReference type="ARBA" id="ARBA00023212"/>
    </source>
</evidence>
<dbReference type="Proteomes" id="UP000221165">
    <property type="component" value="Unassembled WGS sequence"/>
</dbReference>
<keyword evidence="13" id="KW-1185">Reference proteome</keyword>
<evidence type="ECO:0000313" key="12">
    <source>
        <dbReference type="EMBL" id="PHJ23792.1"/>
    </source>
</evidence>
<evidence type="ECO:0000256" key="3">
    <source>
        <dbReference type="ARBA" id="ARBA00022794"/>
    </source>
</evidence>
<evidence type="ECO:0000256" key="7">
    <source>
        <dbReference type="ARBA" id="ARBA00023273"/>
    </source>
</evidence>
<evidence type="ECO:0000256" key="1">
    <source>
        <dbReference type="ARBA" id="ARBA00004611"/>
    </source>
</evidence>
<keyword evidence="2" id="KW-0963">Cytoplasm</keyword>
<keyword evidence="3" id="KW-0970">Cilium biogenesis/degradation</keyword>
<keyword evidence="6" id="KW-0206">Cytoskeleton</keyword>
<proteinExistence type="inferred from homology"/>
<name>A0A2C6L9A0_9APIC</name>
<accession>A0A2C6L9A0</accession>
<dbReference type="InterPro" id="IPR055316">
    <property type="entry name" value="RSP9"/>
</dbReference>
<dbReference type="EMBL" id="MIGC01001006">
    <property type="protein sequence ID" value="PHJ23792.1"/>
    <property type="molecule type" value="Genomic_DNA"/>
</dbReference>
<dbReference type="GO" id="GO:0044458">
    <property type="term" value="P:motile cilium assembly"/>
    <property type="evidence" value="ECO:0007669"/>
    <property type="project" value="TreeGrafter"/>
</dbReference>
<sequence length="357" mass="40027">MEVRSLEFGLENVASLGMTLSPYEKMALGVGLVKLRKKEQIQGEIFFWGKLLGQESDYYLSYVIREDISESYPLKKFFYSTTASDFRELPVLTDEQHQALASCGSPFLTGTPERVLDLKRDSARTPPEGGEANEDEEVPSEDSPVQISQELREMHALSYLVGKIDSATAVVPRGAFRLRHHNHVAPAPEFEGKQQGAACGFGFARSQRLSSWVHFRPAENLEALRSVVSKDYQLRRSLDTSRLFAGLAPEAWDRGHPSVSCSSTVTRSRLSPSLFDVQFHADFLETLESDVPRGRRLQDIRRAGCWLIRYDASSCAVTLRSLLWPGYIAYHILNTKFFGSVYIGNGEPNGDLPFLLP</sequence>
<comment type="subcellular location">
    <subcellularLocation>
        <location evidence="8">Cell projection</location>
        <location evidence="8">Kinocilium</location>
    </subcellularLocation>
    <subcellularLocation>
        <location evidence="1">Cytoplasm</location>
        <location evidence="1">Cytoskeleton</location>
        <location evidence="1">Flagellum axoneme</location>
    </subcellularLocation>
</comment>
<dbReference type="RefSeq" id="XP_067925466.1">
    <property type="nucleotide sequence ID" value="XM_068062559.1"/>
</dbReference>
<dbReference type="PANTHER" id="PTHR22069">
    <property type="entry name" value="MITOCHONDRIAL RIBOSOMAL PROTEIN S18"/>
    <property type="match status" value="1"/>
</dbReference>
<keyword evidence="7" id="KW-0966">Cell projection</keyword>
<evidence type="ECO:0000313" key="13">
    <source>
        <dbReference type="Proteomes" id="UP000221165"/>
    </source>
</evidence>
<keyword evidence="4" id="KW-0282">Flagellum</keyword>
<dbReference type="VEuPathDB" id="ToxoDB:CSUI_002357"/>
<dbReference type="GO" id="GO:0060294">
    <property type="term" value="P:cilium movement involved in cell motility"/>
    <property type="evidence" value="ECO:0007669"/>
    <property type="project" value="TreeGrafter"/>
</dbReference>
<dbReference type="PANTHER" id="PTHR22069:SF0">
    <property type="entry name" value="RADIAL SPOKE HEAD PROTEIN 9 HOMOLOG"/>
    <property type="match status" value="1"/>
</dbReference>
<reference evidence="12 13" key="1">
    <citation type="journal article" date="2017" name="Int. J. Parasitol.">
        <title>The genome of the protozoan parasite Cystoisospora suis and a reverse vaccinology approach to identify vaccine candidates.</title>
        <authorList>
            <person name="Palmieri N."/>
            <person name="Shrestha A."/>
            <person name="Ruttkowski B."/>
            <person name="Beck T."/>
            <person name="Vogl C."/>
            <person name="Tomley F."/>
            <person name="Blake D.P."/>
            <person name="Joachim A."/>
        </authorList>
    </citation>
    <scope>NUCLEOTIDE SEQUENCE [LARGE SCALE GENOMIC DNA]</scope>
    <source>
        <strain evidence="12 13">Wien I</strain>
    </source>
</reference>
<comment type="similarity">
    <text evidence="9">Belongs to the flagellar radial spoke RSP9 family.</text>
</comment>
<feature type="compositionally biased region" description="Acidic residues" evidence="11">
    <location>
        <begin position="131"/>
        <end position="140"/>
    </location>
</feature>
<dbReference type="AlphaFoldDB" id="A0A2C6L9A0"/>
<evidence type="ECO:0000256" key="9">
    <source>
        <dbReference type="ARBA" id="ARBA00038319"/>
    </source>
</evidence>
<protein>
    <recommendedName>
        <fullName evidence="10">Radial spoke head protein 9 homolog</fullName>
    </recommendedName>
</protein>
<evidence type="ECO:0000256" key="2">
    <source>
        <dbReference type="ARBA" id="ARBA00022490"/>
    </source>
</evidence>
<gene>
    <name evidence="12" type="ORF">CSUI_002357</name>
</gene>
<dbReference type="GO" id="GO:0005930">
    <property type="term" value="C:axoneme"/>
    <property type="evidence" value="ECO:0007669"/>
    <property type="project" value="TreeGrafter"/>
</dbReference>